<comment type="caution">
    <text evidence="1">The sequence shown here is derived from an EMBL/GenBank/DDBJ whole genome shotgun (WGS) entry which is preliminary data.</text>
</comment>
<dbReference type="EMBL" id="LSZP01000018">
    <property type="protein sequence ID" value="KXU36929.1"/>
    <property type="molecule type" value="Genomic_DNA"/>
</dbReference>
<gene>
    <name evidence="1" type="ORF">AXK12_02655</name>
</gene>
<dbReference type="Proteomes" id="UP000071392">
    <property type="component" value="Unassembled WGS sequence"/>
</dbReference>
<name>A0A139SQP9_9BACT</name>
<evidence type="ECO:0000313" key="2">
    <source>
        <dbReference type="Proteomes" id="UP000071392"/>
    </source>
</evidence>
<proteinExistence type="predicted"/>
<evidence type="ECO:0000313" key="1">
    <source>
        <dbReference type="EMBL" id="KXU36929.1"/>
    </source>
</evidence>
<dbReference type="AlphaFoldDB" id="A0A139SQP9"/>
<keyword evidence="2" id="KW-1185">Reference proteome</keyword>
<organism evidence="1 2">
    <name type="scientific">Cephaloticoccus capnophilus</name>
    <dbReference type="NCBI Taxonomy" id="1548208"/>
    <lineage>
        <taxon>Bacteria</taxon>
        <taxon>Pseudomonadati</taxon>
        <taxon>Verrucomicrobiota</taxon>
        <taxon>Opitutia</taxon>
        <taxon>Opitutales</taxon>
        <taxon>Opitutaceae</taxon>
        <taxon>Cephaloticoccus</taxon>
    </lineage>
</organism>
<reference evidence="1 2" key="1">
    <citation type="submission" date="2016-02" db="EMBL/GenBank/DDBJ databases">
        <authorList>
            <person name="Wen L."/>
            <person name="He K."/>
            <person name="Yang H."/>
        </authorList>
    </citation>
    <scope>NUCLEOTIDE SEQUENCE [LARGE SCALE GENOMIC DNA]</scope>
    <source>
        <strain evidence="1 2">CV41</strain>
    </source>
</reference>
<accession>A0A139SQP9</accession>
<sequence>MICGMPEGTPFVRLRSKGRPVVYYAGSAAGFLHELARPIPYDKEEVRRKAGEVIGKRDDEIRRGR</sequence>
<protein>
    <submittedName>
        <fullName evidence="1">Uncharacterized protein</fullName>
    </submittedName>
</protein>